<feature type="domain" description="L-type lectin-like" evidence="7">
    <location>
        <begin position="135"/>
        <end position="373"/>
    </location>
</feature>
<sequence>MAMQEGALEAMKELYARYHGCVDSDTISAVCEMADLRVLKWLYAYEPDLLLKKFEWSEKQIFIHASMKGHADVVRWLVKLFPKRVRELVYAAKGANRKVRRTRAVSFTLSMSGSRMLLLFVAALFALLQSSPISAKRLDHVSFEKPFDNIDGEGLRQIGDNFVYGGDTAVNRHFARLTPDRQSKRGHIWAKQKLAAKDFAAVFTFRISGQAKSWFGDGLALWLTTSQYVQGDNHGFIGDFKGIGVLFDTFVNQEHSGGHKDVTFFENDGTKTLDQLNDMEKVGCMAPGIRYHEKNAAFSPSLNMSRAKITYTQADQQVTLLIDADASGNWVKCYSQRLNIGDDWMNDAYVGISASTGGLADNHDVVALNVYDDVIDSLAAQEDEKQRNAVDRNLEATLSKGNNDDKMKLVKRKYTQLLEEFEYQFAALKESTENTIQKLKQQGAEDEKRIAELEAWANGKVVERVHSTVNAIRDQVDTQLEETVKETAAKSSSWKTPFFIIVFIIAGIAAAGYKKYQDLRKTHFL</sequence>
<evidence type="ECO:0000256" key="3">
    <source>
        <dbReference type="ARBA" id="ARBA00022729"/>
    </source>
</evidence>
<feature type="transmembrane region" description="Helical" evidence="6">
    <location>
        <begin position="107"/>
        <end position="128"/>
    </location>
</feature>
<evidence type="ECO:0000256" key="6">
    <source>
        <dbReference type="SAM" id="Phobius"/>
    </source>
</evidence>
<feature type="transmembrane region" description="Helical" evidence="6">
    <location>
        <begin position="494"/>
        <end position="513"/>
    </location>
</feature>
<evidence type="ECO:0000313" key="8">
    <source>
        <dbReference type="EMBL" id="KAG6973667.1"/>
    </source>
</evidence>
<organism evidence="8 9">
    <name type="scientific">Phytophthora cactorum</name>
    <dbReference type="NCBI Taxonomy" id="29920"/>
    <lineage>
        <taxon>Eukaryota</taxon>
        <taxon>Sar</taxon>
        <taxon>Stramenopiles</taxon>
        <taxon>Oomycota</taxon>
        <taxon>Peronosporomycetes</taxon>
        <taxon>Peronosporales</taxon>
        <taxon>Peronosporaceae</taxon>
        <taxon>Phytophthora</taxon>
    </lineage>
</organism>
<dbReference type="GO" id="GO:0005789">
    <property type="term" value="C:endoplasmic reticulum membrane"/>
    <property type="evidence" value="ECO:0007669"/>
    <property type="project" value="TreeGrafter"/>
</dbReference>
<evidence type="ECO:0000256" key="2">
    <source>
        <dbReference type="ARBA" id="ARBA00022692"/>
    </source>
</evidence>
<keyword evidence="4 6" id="KW-1133">Transmembrane helix</keyword>
<dbReference type="InterPro" id="IPR005052">
    <property type="entry name" value="Lectin_leg"/>
</dbReference>
<name>A0A8T1V021_9STRA</name>
<dbReference type="GO" id="GO:0000139">
    <property type="term" value="C:Golgi membrane"/>
    <property type="evidence" value="ECO:0007669"/>
    <property type="project" value="TreeGrafter"/>
</dbReference>
<protein>
    <recommendedName>
        <fullName evidence="7">L-type lectin-like domain-containing protein</fullName>
    </recommendedName>
</protein>
<dbReference type="VEuPathDB" id="FungiDB:PC110_g6307"/>
<comment type="subcellular location">
    <subcellularLocation>
        <location evidence="1">Membrane</location>
        <topology evidence="1">Single-pass type I membrane protein</topology>
    </subcellularLocation>
</comment>
<dbReference type="GO" id="GO:0030134">
    <property type="term" value="C:COPII-coated ER to Golgi transport vesicle"/>
    <property type="evidence" value="ECO:0007669"/>
    <property type="project" value="TreeGrafter"/>
</dbReference>
<reference evidence="8" key="1">
    <citation type="submission" date="2021-01" db="EMBL/GenBank/DDBJ databases">
        <title>Phytophthora aleatoria, a newly-described species from Pinus radiata is distinct from Phytophthora cactorum isolates based on comparative genomics.</title>
        <authorList>
            <person name="Mcdougal R."/>
            <person name="Panda P."/>
            <person name="Williams N."/>
            <person name="Studholme D.J."/>
        </authorList>
    </citation>
    <scope>NUCLEOTIDE SEQUENCE</scope>
    <source>
        <strain evidence="8">NZFS 3830</strain>
    </source>
</reference>
<dbReference type="PROSITE" id="PS51328">
    <property type="entry name" value="L_LECTIN_LIKE"/>
    <property type="match status" value="1"/>
</dbReference>
<dbReference type="FunFam" id="2.60.120.200:FF:000163">
    <property type="entry name" value="Lectin, putative"/>
    <property type="match status" value="1"/>
</dbReference>
<dbReference type="PANTHER" id="PTHR12223:SF28">
    <property type="entry name" value="LECTIN, MANNOSE BINDING 1 LIKE"/>
    <property type="match status" value="1"/>
</dbReference>
<evidence type="ECO:0000259" key="7">
    <source>
        <dbReference type="PROSITE" id="PS51328"/>
    </source>
</evidence>
<gene>
    <name evidence="8" type="ORF">JG687_00000767</name>
</gene>
<dbReference type="OrthoDB" id="270293at2759"/>
<dbReference type="GO" id="GO:0005537">
    <property type="term" value="F:D-mannose binding"/>
    <property type="evidence" value="ECO:0007669"/>
    <property type="project" value="TreeGrafter"/>
</dbReference>
<evidence type="ECO:0000256" key="4">
    <source>
        <dbReference type="ARBA" id="ARBA00022989"/>
    </source>
</evidence>
<dbReference type="AlphaFoldDB" id="A0A8T1V021"/>
<dbReference type="InterPro" id="IPR051136">
    <property type="entry name" value="Intracellular_Lectin-GPT"/>
</dbReference>
<keyword evidence="3" id="KW-0732">Signal</keyword>
<keyword evidence="5 6" id="KW-0472">Membrane</keyword>
<dbReference type="PANTHER" id="PTHR12223">
    <property type="entry name" value="VESICULAR MANNOSE-BINDING LECTIN"/>
    <property type="match status" value="1"/>
</dbReference>
<evidence type="ECO:0000256" key="5">
    <source>
        <dbReference type="ARBA" id="ARBA00023136"/>
    </source>
</evidence>
<comment type="caution">
    <text evidence="8">The sequence shown here is derived from an EMBL/GenBank/DDBJ whole genome shotgun (WGS) entry which is preliminary data.</text>
</comment>
<evidence type="ECO:0000256" key="1">
    <source>
        <dbReference type="ARBA" id="ARBA00004479"/>
    </source>
</evidence>
<dbReference type="GO" id="GO:0006888">
    <property type="term" value="P:endoplasmic reticulum to Golgi vesicle-mediated transport"/>
    <property type="evidence" value="ECO:0007669"/>
    <property type="project" value="TreeGrafter"/>
</dbReference>
<dbReference type="GO" id="GO:0005793">
    <property type="term" value="C:endoplasmic reticulum-Golgi intermediate compartment"/>
    <property type="evidence" value="ECO:0007669"/>
    <property type="project" value="TreeGrafter"/>
</dbReference>
<keyword evidence="2 6" id="KW-0812">Transmembrane</keyword>
<dbReference type="Proteomes" id="UP000688947">
    <property type="component" value="Unassembled WGS sequence"/>
</dbReference>
<evidence type="ECO:0000313" key="9">
    <source>
        <dbReference type="Proteomes" id="UP000688947"/>
    </source>
</evidence>
<accession>A0A8T1V021</accession>
<dbReference type="EMBL" id="JAENGZ010000016">
    <property type="protein sequence ID" value="KAG6973667.1"/>
    <property type="molecule type" value="Genomic_DNA"/>
</dbReference>
<dbReference type="Pfam" id="PF03388">
    <property type="entry name" value="Lectin_leg-like"/>
    <property type="match status" value="1"/>
</dbReference>
<proteinExistence type="predicted"/>
<dbReference type="CDD" id="cd07308">
    <property type="entry name" value="lectin_leg-like"/>
    <property type="match status" value="1"/>
</dbReference>